<sequence>MKRPPWLRRLMAGTVTLTLVAGATVALPAMAAAATTVLFQQSFHNNTPDGVGAVVRPAGSGVANTACLTATGGNSPSLPSCPSGQGFVNNTNGAGALSLTPALNEKTGGLFAATSVPTSQGLDVSFDLHQYSNSNDPADGLTFALSAVDPANPTAPPNIGPAGGSLGYAAAPNVAGLSNAYLGLGFDVYGYYSSTTFFGTRGCGSTPFARPNRTPYQVVVRGPGNGLDGYCALDSTATSYNDPRVNLHGTSRAGSTIPVRVLINSSKSAVVAAGGITVPAESYYFAFTPIGQPQRVLTKALPVMSSAYVGAPSWLDSDGLPKQLAFGWAAATGGQVMNQEVDNVTVASLTAAVPRLTVDQNSYTPATNLNPGDPVGYVVRPGVAEGTNDPGPVSVTMTTPTGVAPRGASGDGWSCAAPSGRQITCTRSGGPFPAGQDLPLIAVTAVATASVAATSIQTGTTTTVSSDTGQAAITTTAPAGANPPAPQISRLSPDLGSTAGGIPVTISGSDLAGATSIAVGTAQEIAAGTAPVLLPCSVTITTNCFTLSNGQLVVPQWPAHAAGAVIVSVVALGRSGSSSFSYVAVAPGALLISEFRLSGPNGDDDEYVELTNVSGTRLPIAGLSVQTNSGAGDTSALRTTTLPMTAAPLPAGGTYLVAGPAYSLGAVATADYTSTTPLGSGGVRLVAPDAPTAVVDAVGPSGIAGFTEGTGLPAFSVSPSDQYGWVRTRQTGAFKATDDNAADFALVSTTGGAVGGVQSMLGSPSPSGLTTPADRSAQLPSTLLDPTKPASAAPNRVVTKGAGSTRIETRRVVTNNTGQTITALQLRLIDITEANGLTPLPSVIPSGASLAQLKAVTPPLPTVQIDGRTVSNLAPASPSVPGVGGGLNSTLLVPLEGTLAPGQSVTVAVTMDATGSGKFFYRYSTEALLGS</sequence>
<dbReference type="InterPro" id="IPR013783">
    <property type="entry name" value="Ig-like_fold"/>
</dbReference>
<dbReference type="Gene3D" id="2.60.40.10">
    <property type="entry name" value="Immunoglobulins"/>
    <property type="match status" value="1"/>
</dbReference>
<proteinExistence type="predicted"/>
<evidence type="ECO:0000313" key="4">
    <source>
        <dbReference type="Proteomes" id="UP000306985"/>
    </source>
</evidence>
<accession>A0A4U6QBR4</accession>
<dbReference type="PROSITE" id="PS51841">
    <property type="entry name" value="LTD"/>
    <property type="match status" value="1"/>
</dbReference>
<dbReference type="InterPro" id="IPR014756">
    <property type="entry name" value="Ig_E-set"/>
</dbReference>
<dbReference type="SUPFAM" id="SSF81296">
    <property type="entry name" value="E set domains"/>
    <property type="match status" value="1"/>
</dbReference>
<keyword evidence="1" id="KW-0732">Signal</keyword>
<dbReference type="SUPFAM" id="SSF49899">
    <property type="entry name" value="Concanavalin A-like lectins/glucanases"/>
    <property type="match status" value="1"/>
</dbReference>
<dbReference type="RefSeq" id="WP_205850136.1">
    <property type="nucleotide sequence ID" value="NZ_SZZH01000005.1"/>
</dbReference>
<dbReference type="GO" id="GO:0005975">
    <property type="term" value="P:carbohydrate metabolic process"/>
    <property type="evidence" value="ECO:0007669"/>
    <property type="project" value="UniProtKB-ARBA"/>
</dbReference>
<dbReference type="InterPro" id="IPR013320">
    <property type="entry name" value="ConA-like_dom_sf"/>
</dbReference>
<protein>
    <recommendedName>
        <fullName evidence="2">LTD domain-containing protein</fullName>
    </recommendedName>
</protein>
<dbReference type="InterPro" id="IPR001322">
    <property type="entry name" value="Lamin_tail_dom"/>
</dbReference>
<feature type="signal peptide" evidence="1">
    <location>
        <begin position="1"/>
        <end position="31"/>
    </location>
</feature>
<organism evidence="3 4">
    <name type="scientific">Nakamurella flava</name>
    <dbReference type="NCBI Taxonomy" id="2576308"/>
    <lineage>
        <taxon>Bacteria</taxon>
        <taxon>Bacillati</taxon>
        <taxon>Actinomycetota</taxon>
        <taxon>Actinomycetes</taxon>
        <taxon>Nakamurellales</taxon>
        <taxon>Nakamurellaceae</taxon>
        <taxon>Nakamurella</taxon>
    </lineage>
</organism>
<feature type="chain" id="PRO_5020244164" description="LTD domain-containing protein" evidence="1">
    <location>
        <begin position="32"/>
        <end position="931"/>
    </location>
</feature>
<keyword evidence="4" id="KW-1185">Reference proteome</keyword>
<name>A0A4U6QBR4_9ACTN</name>
<dbReference type="EMBL" id="SZZH01000005">
    <property type="protein sequence ID" value="TKV57326.1"/>
    <property type="molecule type" value="Genomic_DNA"/>
</dbReference>
<comment type="caution">
    <text evidence="3">The sequence shown here is derived from an EMBL/GenBank/DDBJ whole genome shotgun (WGS) entry which is preliminary data.</text>
</comment>
<dbReference type="Gene3D" id="2.60.120.200">
    <property type="match status" value="1"/>
</dbReference>
<dbReference type="Proteomes" id="UP000306985">
    <property type="component" value="Unassembled WGS sequence"/>
</dbReference>
<evidence type="ECO:0000256" key="1">
    <source>
        <dbReference type="SAM" id="SignalP"/>
    </source>
</evidence>
<gene>
    <name evidence="3" type="ORF">FDO65_17520</name>
</gene>
<evidence type="ECO:0000313" key="3">
    <source>
        <dbReference type="EMBL" id="TKV57326.1"/>
    </source>
</evidence>
<dbReference type="AlphaFoldDB" id="A0A4U6QBR4"/>
<evidence type="ECO:0000259" key="2">
    <source>
        <dbReference type="PROSITE" id="PS51841"/>
    </source>
</evidence>
<reference evidence="3 4" key="1">
    <citation type="submission" date="2019-05" db="EMBL/GenBank/DDBJ databases">
        <title>Nakamurella sp. N5BH11, whole genome shotgun sequence.</title>
        <authorList>
            <person name="Tuo L."/>
        </authorList>
    </citation>
    <scope>NUCLEOTIDE SEQUENCE [LARGE SCALE GENOMIC DNA]</scope>
    <source>
        <strain evidence="3 4">N5BH11</strain>
    </source>
</reference>
<feature type="domain" description="LTD" evidence="2">
    <location>
        <begin position="578"/>
        <end position="727"/>
    </location>
</feature>